<organism evidence="1 2">
    <name type="scientific">Plastoroseomonas hellenica</name>
    <dbReference type="NCBI Taxonomy" id="2687306"/>
    <lineage>
        <taxon>Bacteria</taxon>
        <taxon>Pseudomonadati</taxon>
        <taxon>Pseudomonadota</taxon>
        <taxon>Alphaproteobacteria</taxon>
        <taxon>Acetobacterales</taxon>
        <taxon>Acetobacteraceae</taxon>
        <taxon>Plastoroseomonas</taxon>
    </lineage>
</organism>
<dbReference type="EMBL" id="JAAGBB010000005">
    <property type="protein sequence ID" value="MBR0663877.1"/>
    <property type="molecule type" value="Genomic_DNA"/>
</dbReference>
<gene>
    <name evidence="1" type="ORF">GXW71_05840</name>
</gene>
<protein>
    <submittedName>
        <fullName evidence="1">DUF433 domain-containing protein</fullName>
    </submittedName>
</protein>
<dbReference type="RefSeq" id="WP_211851466.1">
    <property type="nucleotide sequence ID" value="NZ_JAAGBB010000005.1"/>
</dbReference>
<evidence type="ECO:0000313" key="2">
    <source>
        <dbReference type="Proteomes" id="UP001196870"/>
    </source>
</evidence>
<dbReference type="Pfam" id="PF04255">
    <property type="entry name" value="DUF433"/>
    <property type="match status" value="1"/>
</dbReference>
<comment type="caution">
    <text evidence="1">The sequence shown here is derived from an EMBL/GenBank/DDBJ whole genome shotgun (WGS) entry which is preliminary data.</text>
</comment>
<reference evidence="2" key="1">
    <citation type="journal article" date="2021" name="Syst. Appl. Microbiol.">
        <title>Roseomonas hellenica sp. nov., isolated from roots of wild-growing Alkanna tinctoria.</title>
        <authorList>
            <person name="Rat A."/>
            <person name="Naranjo H.D."/>
            <person name="Lebbe L."/>
            <person name="Cnockaert M."/>
            <person name="Krigas N."/>
            <person name="Grigoriadou K."/>
            <person name="Maloupa E."/>
            <person name="Willems A."/>
        </authorList>
    </citation>
    <scope>NUCLEOTIDE SEQUENCE [LARGE SCALE GENOMIC DNA]</scope>
    <source>
        <strain evidence="2">LMG 31523</strain>
    </source>
</reference>
<name>A0ABS5EUA7_9PROT</name>
<keyword evidence="2" id="KW-1185">Reference proteome</keyword>
<proteinExistence type="predicted"/>
<dbReference type="InterPro" id="IPR007367">
    <property type="entry name" value="DUF433"/>
</dbReference>
<evidence type="ECO:0000313" key="1">
    <source>
        <dbReference type="EMBL" id="MBR0663877.1"/>
    </source>
</evidence>
<accession>A0ABS5EUA7</accession>
<sequence>MNHIREPWLPLVPLGVGYYTAPEAGRLLHIPARNINRWLGGYRFSSKGHDVDMLPLWQPQLPRAEKHLELGFRDLIELRFVKAFLDAGLSLLTIRRCLERAREYLRSDHPFSTQQFRTDGRTIFLESMSETAPSELLDLKKRQYVIKPAIERTFRDLDIEADSVARWRPFRGKASIVIDPNRSFGQPVATKYGVPTVVLADALEAEGSPDRVARLYDLPVSVVQDAIAFERSLATA</sequence>
<dbReference type="Proteomes" id="UP001196870">
    <property type="component" value="Unassembled WGS sequence"/>
</dbReference>